<comment type="cofactor">
    <cofactor evidence="13">
        <name>Cu cation</name>
        <dbReference type="ChEBI" id="CHEBI:23378"/>
    </cofactor>
    <text evidence="13">Contains 1 topaquinone per subunit.</text>
</comment>
<dbReference type="PROSITE" id="PS01165">
    <property type="entry name" value="COPPER_AMINE_OXID_2"/>
    <property type="match status" value="1"/>
</dbReference>
<organism evidence="18 19">
    <name type="scientific">Penicillium hetheringtonii</name>
    <dbReference type="NCBI Taxonomy" id="911720"/>
    <lineage>
        <taxon>Eukaryota</taxon>
        <taxon>Fungi</taxon>
        <taxon>Dikarya</taxon>
        <taxon>Ascomycota</taxon>
        <taxon>Pezizomycotina</taxon>
        <taxon>Eurotiomycetes</taxon>
        <taxon>Eurotiomycetidae</taxon>
        <taxon>Eurotiales</taxon>
        <taxon>Aspergillaceae</taxon>
        <taxon>Penicillium</taxon>
    </lineage>
</organism>
<dbReference type="SUPFAM" id="SSF54416">
    <property type="entry name" value="Amine oxidase N-terminal region"/>
    <property type="match status" value="2"/>
</dbReference>
<evidence type="ECO:0000259" key="17">
    <source>
        <dbReference type="Pfam" id="PF02728"/>
    </source>
</evidence>
<keyword evidence="7 13" id="KW-0801">TPQ</keyword>
<evidence type="ECO:0000256" key="12">
    <source>
        <dbReference type="ARBA" id="ARBA00048032"/>
    </source>
</evidence>
<keyword evidence="11" id="KW-0464">Manganese</keyword>
<evidence type="ECO:0000256" key="7">
    <source>
        <dbReference type="ARBA" id="ARBA00022772"/>
    </source>
</evidence>
<keyword evidence="9 13" id="KW-0186">Copper</keyword>
<evidence type="ECO:0000313" key="19">
    <source>
        <dbReference type="Proteomes" id="UP001216150"/>
    </source>
</evidence>
<comment type="subunit">
    <text evidence="5">Homodimer.</text>
</comment>
<feature type="domain" description="Copper amine oxidase N2-terminal" evidence="16">
    <location>
        <begin position="136"/>
        <end position="219"/>
    </location>
</feature>
<comment type="cofactor">
    <cofactor evidence="3">
        <name>Zn(2+)</name>
        <dbReference type="ChEBI" id="CHEBI:29105"/>
    </cofactor>
</comment>
<dbReference type="EMBL" id="JAQJAC010000002">
    <property type="protein sequence ID" value="KAJ5596925.1"/>
    <property type="molecule type" value="Genomic_DNA"/>
</dbReference>
<dbReference type="Proteomes" id="UP001216150">
    <property type="component" value="Unassembled WGS sequence"/>
</dbReference>
<dbReference type="FunFam" id="3.10.450.40:FF:000019">
    <property type="entry name" value="Amine oxidase"/>
    <property type="match status" value="1"/>
</dbReference>
<evidence type="ECO:0000256" key="8">
    <source>
        <dbReference type="ARBA" id="ARBA00023002"/>
    </source>
</evidence>
<dbReference type="PANTHER" id="PTHR10638:SF86">
    <property type="entry name" value="COPPER AMINE OXIDASE 1-RELATED"/>
    <property type="match status" value="1"/>
</dbReference>
<dbReference type="SUPFAM" id="SSF49998">
    <property type="entry name" value="Amine oxidase catalytic domain"/>
    <property type="match status" value="1"/>
</dbReference>
<dbReference type="FunFam" id="3.10.450.40:FF:000014">
    <property type="entry name" value="Peroxisomal primary amine oxidase"/>
    <property type="match status" value="1"/>
</dbReference>
<comment type="cofactor">
    <cofactor evidence="2">
        <name>Mn(2+)</name>
        <dbReference type="ChEBI" id="CHEBI:29035"/>
    </cofactor>
</comment>
<feature type="region of interest" description="Disordered" evidence="14">
    <location>
        <begin position="113"/>
        <end position="140"/>
    </location>
</feature>
<evidence type="ECO:0000256" key="11">
    <source>
        <dbReference type="ARBA" id="ARBA00023211"/>
    </source>
</evidence>
<dbReference type="InterPro" id="IPR016182">
    <property type="entry name" value="Cu_amine_oxidase_N-reg"/>
</dbReference>
<evidence type="ECO:0000256" key="13">
    <source>
        <dbReference type="RuleBase" id="RU000672"/>
    </source>
</evidence>
<dbReference type="InterPro" id="IPR015802">
    <property type="entry name" value="Cu_amine_oxidase_N3"/>
</dbReference>
<gene>
    <name evidence="18" type="ORF">N7450_003383</name>
</gene>
<dbReference type="Pfam" id="PF02727">
    <property type="entry name" value="Cu_amine_oxidN2"/>
    <property type="match status" value="1"/>
</dbReference>
<evidence type="ECO:0000256" key="5">
    <source>
        <dbReference type="ARBA" id="ARBA00011738"/>
    </source>
</evidence>
<dbReference type="EC" id="1.4.3.-" evidence="13"/>
<feature type="domain" description="Copper amine oxidase catalytic" evidence="15">
    <location>
        <begin position="503"/>
        <end position="748"/>
    </location>
</feature>
<evidence type="ECO:0000256" key="9">
    <source>
        <dbReference type="ARBA" id="ARBA00023008"/>
    </source>
</evidence>
<keyword evidence="19" id="KW-1185">Reference proteome</keyword>
<reference evidence="18 19" key="1">
    <citation type="journal article" date="2023" name="IMA Fungus">
        <title>Comparative genomic study of the Penicillium genus elucidates a diverse pangenome and 15 lateral gene transfer events.</title>
        <authorList>
            <person name="Petersen C."/>
            <person name="Sorensen T."/>
            <person name="Nielsen M.R."/>
            <person name="Sondergaard T.E."/>
            <person name="Sorensen J.L."/>
            <person name="Fitzpatrick D.A."/>
            <person name="Frisvad J.C."/>
            <person name="Nielsen K.L."/>
        </authorList>
    </citation>
    <scope>NUCLEOTIDE SEQUENCE [LARGE SCALE GENOMIC DNA]</scope>
    <source>
        <strain evidence="18 19">IBT 29057</strain>
    </source>
</reference>
<comment type="PTM">
    <text evidence="13">Topaquinone (TPQ) is generated by copper-dependent autoxidation of a specific tyrosyl residue.</text>
</comment>
<evidence type="ECO:0000256" key="1">
    <source>
        <dbReference type="ARBA" id="ARBA00001935"/>
    </source>
</evidence>
<evidence type="ECO:0000256" key="2">
    <source>
        <dbReference type="ARBA" id="ARBA00001936"/>
    </source>
</evidence>
<dbReference type="GO" id="GO:0009308">
    <property type="term" value="P:amine metabolic process"/>
    <property type="evidence" value="ECO:0007669"/>
    <property type="project" value="UniProtKB-UniRule"/>
</dbReference>
<evidence type="ECO:0000259" key="15">
    <source>
        <dbReference type="Pfam" id="PF01179"/>
    </source>
</evidence>
<dbReference type="Gene3D" id="2.70.98.20">
    <property type="entry name" value="Copper amine oxidase, catalytic domain"/>
    <property type="match status" value="2"/>
</dbReference>
<dbReference type="AlphaFoldDB" id="A0AAD6DXP9"/>
<dbReference type="InterPro" id="IPR036460">
    <property type="entry name" value="Cu_amine_oxidase_C_sf"/>
</dbReference>
<sequence length="780" mass="87039">MSDHTIPNLVKGSGLRICSVPRHLGLGQQMRLSNRIDGRKTISVYEGVAEGAFKYSKDPVVGQQYLILGLHYHHPSDPSILRAWIWRTIKSLLDNTRYTRRISACSKISAEKITRHGSRSTSAIDPSGQCDSSPPHPLDPLSTSEIDATVSLIRREHGQLNFNAVTLFEPRKAEMMAWLASPETAKRPARAADVVAIAPGGKVYDGVVDLDQNKIVEWKHTPNVQPLITMEDLQEVEHVVRKDPKVIEQCGIIGIPPEDMHKVYCDPWTIGYDERFGTGVRLQQALMYYRPHVDDSQYTFPLDFCPIYNSEEKKIIHIDVPTVRRPLNKALPNNYHPEAIEKEGGFRTDIKPIHITQPEGVSFQVNGRSIDWQNWNIHVGFNYREGIVLNNITFNDKGNVRPIFWRLSLAEMVVPYGNPEHPHQRKHAFDLGEYGGGYMTNSLALGCDCKGAIHYMDAAFVNRAGASTIIKNAICIHEEDAGILFKHTDFRDESLCCNPWSQAYYLDGTVQLEIKLTGILNTYSINPGEDTKGWGTEVYPGVNAHNHQHLFCLRVDPNIDGPNNTVFQVDAVRGEGEVGSAENPYGNAFYAKKTKFSTPLEAMSDYDGSTSRTWEMSNTNKLNPFSKKPVCYKLVSREVPPLLPKDGSLVWKRAGFARHAVHVTKYSDDEIHPAGRHVPQTSGEPSHGIPAWIEAAGPNSSIDNTDVVLWHTFGLTHFPAPEDYPIMPAEPMTLLLRPRNFFDRNPALDVPPSYARTPSQVAAGANACGCKKSDGSSVLV</sequence>
<dbReference type="GO" id="GO:0008131">
    <property type="term" value="F:primary methylamine oxidase activity"/>
    <property type="evidence" value="ECO:0007669"/>
    <property type="project" value="UniProtKB-EC"/>
</dbReference>
<dbReference type="PANTHER" id="PTHR10638">
    <property type="entry name" value="COPPER AMINE OXIDASE"/>
    <property type="match status" value="1"/>
</dbReference>
<name>A0AAD6DXP9_9EURO</name>
<evidence type="ECO:0000256" key="14">
    <source>
        <dbReference type="SAM" id="MobiDB-lite"/>
    </source>
</evidence>
<dbReference type="GO" id="GO:0005507">
    <property type="term" value="F:copper ion binding"/>
    <property type="evidence" value="ECO:0007669"/>
    <property type="project" value="InterPro"/>
</dbReference>
<proteinExistence type="inferred from homology"/>
<protein>
    <recommendedName>
        <fullName evidence="13">Amine oxidase</fullName>
        <ecNumber evidence="13">1.4.3.-</ecNumber>
    </recommendedName>
</protein>
<evidence type="ECO:0000259" key="16">
    <source>
        <dbReference type="Pfam" id="PF02727"/>
    </source>
</evidence>
<feature type="domain" description="Copper amine oxidase catalytic" evidence="15">
    <location>
        <begin position="353"/>
        <end position="494"/>
    </location>
</feature>
<dbReference type="InterPro" id="IPR015798">
    <property type="entry name" value="Cu_amine_oxidase_C"/>
</dbReference>
<dbReference type="Pfam" id="PF01179">
    <property type="entry name" value="Cu_amine_oxid"/>
    <property type="match status" value="2"/>
</dbReference>
<dbReference type="InterPro" id="IPR049947">
    <property type="entry name" value="Cu_Am_Ox_Cu-bd"/>
</dbReference>
<dbReference type="Pfam" id="PF02728">
    <property type="entry name" value="Cu_amine_oxidN3"/>
    <property type="match status" value="1"/>
</dbReference>
<comment type="catalytic activity">
    <reaction evidence="12">
        <text>a primary methyl amine + O2 + H2O = an aldehyde + H2O2 + NH4(+)</text>
        <dbReference type="Rhea" id="RHEA:16153"/>
        <dbReference type="ChEBI" id="CHEBI:15377"/>
        <dbReference type="ChEBI" id="CHEBI:15379"/>
        <dbReference type="ChEBI" id="CHEBI:16240"/>
        <dbReference type="ChEBI" id="CHEBI:17478"/>
        <dbReference type="ChEBI" id="CHEBI:28938"/>
        <dbReference type="ChEBI" id="CHEBI:228804"/>
        <dbReference type="EC" id="1.4.3.21"/>
    </reaction>
</comment>
<comment type="caution">
    <text evidence="18">The sequence shown here is derived from an EMBL/GenBank/DDBJ whole genome shotgun (WGS) entry which is preliminary data.</text>
</comment>
<evidence type="ECO:0000256" key="10">
    <source>
        <dbReference type="ARBA" id="ARBA00023157"/>
    </source>
</evidence>
<feature type="domain" description="Copper amine oxidase N3-terminal" evidence="17">
    <location>
        <begin position="226"/>
        <end position="327"/>
    </location>
</feature>
<dbReference type="InterPro" id="IPR015800">
    <property type="entry name" value="Cu_amine_oxidase_N2"/>
</dbReference>
<dbReference type="GO" id="GO:0048038">
    <property type="term" value="F:quinone binding"/>
    <property type="evidence" value="ECO:0007669"/>
    <property type="project" value="InterPro"/>
</dbReference>
<comment type="similarity">
    <text evidence="4 13">Belongs to the copper/topaquinone oxidase family.</text>
</comment>
<keyword evidence="6 13" id="KW-0479">Metal-binding</keyword>
<keyword evidence="8 13" id="KW-0560">Oxidoreductase</keyword>
<accession>A0AAD6DXP9</accession>
<dbReference type="Gene3D" id="3.10.450.40">
    <property type="match status" value="2"/>
</dbReference>
<comment type="cofactor">
    <cofactor evidence="1">
        <name>Cu cation</name>
        <dbReference type="ChEBI" id="CHEBI:23378"/>
    </cofactor>
</comment>
<keyword evidence="10" id="KW-1015">Disulfide bond</keyword>
<evidence type="ECO:0000256" key="3">
    <source>
        <dbReference type="ARBA" id="ARBA00001947"/>
    </source>
</evidence>
<evidence type="ECO:0000313" key="18">
    <source>
        <dbReference type="EMBL" id="KAJ5596925.1"/>
    </source>
</evidence>
<dbReference type="FunFam" id="2.70.98.20:FF:000001">
    <property type="entry name" value="Amine oxidase"/>
    <property type="match status" value="1"/>
</dbReference>
<evidence type="ECO:0000256" key="6">
    <source>
        <dbReference type="ARBA" id="ARBA00022723"/>
    </source>
</evidence>
<evidence type="ECO:0000256" key="4">
    <source>
        <dbReference type="ARBA" id="ARBA00007983"/>
    </source>
</evidence>
<dbReference type="InterPro" id="IPR000269">
    <property type="entry name" value="Cu_amine_oxidase"/>
</dbReference>